<dbReference type="Gene3D" id="1.10.10.60">
    <property type="entry name" value="Homeodomain-like"/>
    <property type="match status" value="1"/>
</dbReference>
<dbReference type="InterPro" id="IPR017995">
    <property type="entry name" value="Homeobox_antennapedia"/>
</dbReference>
<evidence type="ECO:0000259" key="14">
    <source>
        <dbReference type="PROSITE" id="PS50071"/>
    </source>
</evidence>
<keyword evidence="8" id="KW-0804">Transcription</keyword>
<evidence type="ECO:0000256" key="12">
    <source>
        <dbReference type="RuleBase" id="RU004442"/>
    </source>
</evidence>
<accession>A0A8C6NZJ1</accession>
<feature type="domain" description="Homeobox" evidence="14">
    <location>
        <begin position="290"/>
        <end position="350"/>
    </location>
</feature>
<feature type="region of interest" description="Disordered" evidence="13">
    <location>
        <begin position="192"/>
        <end position="213"/>
    </location>
</feature>
<keyword evidence="7 10" id="KW-0371">Homeobox</keyword>
<dbReference type="Proteomes" id="UP000694548">
    <property type="component" value="Chromosome sgr15"/>
</dbReference>
<dbReference type="OMA" id="TSPNTMF"/>
<feature type="region of interest" description="Disordered" evidence="13">
    <location>
        <begin position="231"/>
        <end position="274"/>
    </location>
</feature>
<dbReference type="PANTHER" id="PTHR45659:SF10">
    <property type="entry name" value="HOMEOBOX PROTEIN HOX-A5"/>
    <property type="match status" value="1"/>
</dbReference>
<dbReference type="KEGG" id="nfu:107390911"/>
<evidence type="ECO:0000256" key="1">
    <source>
        <dbReference type="ARBA" id="ARBA00003263"/>
    </source>
</evidence>
<dbReference type="GO" id="GO:0005634">
    <property type="term" value="C:nucleus"/>
    <property type="evidence" value="ECO:0007669"/>
    <property type="project" value="UniProtKB-SubCell"/>
</dbReference>
<dbReference type="InterPro" id="IPR050296">
    <property type="entry name" value="Antp_homeobox"/>
</dbReference>
<proteinExistence type="inferred from homology"/>
<dbReference type="InterPro" id="IPR017970">
    <property type="entry name" value="Homeobox_CS"/>
</dbReference>
<gene>
    <name evidence="16" type="primary">HOXC5</name>
    <name evidence="15" type="ORF">G4P62_014442</name>
</gene>
<evidence type="ECO:0000256" key="7">
    <source>
        <dbReference type="ARBA" id="ARBA00023155"/>
    </source>
</evidence>
<dbReference type="InterPro" id="IPR009057">
    <property type="entry name" value="Homeodomain-like_sf"/>
</dbReference>
<dbReference type="PRINTS" id="PR00024">
    <property type="entry name" value="HOMEOBOX"/>
</dbReference>
<comment type="subcellular location">
    <subcellularLocation>
        <location evidence="2 10 11">Nucleus</location>
    </subcellularLocation>
</comment>
<evidence type="ECO:0000313" key="15">
    <source>
        <dbReference type="EMBL" id="KAF7209872.1"/>
    </source>
</evidence>
<feature type="compositionally biased region" description="Basic and acidic residues" evidence="13">
    <location>
        <begin position="232"/>
        <end position="241"/>
    </location>
</feature>
<dbReference type="InterPro" id="IPR001827">
    <property type="entry name" value="Homeobox_Antennapedia_CS"/>
</dbReference>
<dbReference type="Proteomes" id="UP000822369">
    <property type="component" value="Chromosome 13"/>
</dbReference>
<evidence type="ECO:0000256" key="8">
    <source>
        <dbReference type="ARBA" id="ARBA00023163"/>
    </source>
</evidence>
<sequence length="357" mass="40575">MTLLSHCPALFALKTPGWSPNNQQLKVYRTRFSYSSISPLSIKPIYDWPTCARDLKQIPHIWAARAGSRIKERKGKKEKIAKPSPPINPGLFLRQTAVNFLIAATKKSNDQLKQGDVQQLVVVLEESVAKKSSYVESSALRQTNETTSPNSMFTFDLSGRKSSRYEGVNVNGIYSCPVPSTSVEREEMKTSLRGNTDTPLPPGPQISSMVSSSSSVDAGGLNYCGSALLGRGADREPERSAKCGGNMSQESDKNAEKTQTVKRNASHHQDSEQRPQIYPWMTKLHMSHESEGKRSRTSYTRYQTLELEKEFHFNRYLSRRRRIEIANNLCLNERQIKIWFQNRRMKWKKDSKIKVKE</sequence>
<dbReference type="InterPro" id="IPR001356">
    <property type="entry name" value="HD"/>
</dbReference>
<evidence type="ECO:0000313" key="17">
    <source>
        <dbReference type="Proteomes" id="UP000694548"/>
    </source>
</evidence>
<name>A0A8C6NZJ1_NOTFU</name>
<dbReference type="GO" id="GO:0000981">
    <property type="term" value="F:DNA-binding transcription factor activity, RNA polymerase II-specific"/>
    <property type="evidence" value="ECO:0007669"/>
    <property type="project" value="InterPro"/>
</dbReference>
<comment type="function">
    <text evidence="1">Sequence-specific transcription factor which is part of a developmental regulatory system that provides cells with specific positional identities on the anterior-posterior axis.</text>
</comment>
<dbReference type="OrthoDB" id="6159439at2759"/>
<dbReference type="Ensembl" id="ENSNFUT00015037691.1">
    <property type="protein sequence ID" value="ENSNFUP00015036094.1"/>
    <property type="gene ID" value="ENSNFUG00015017502.1"/>
</dbReference>
<dbReference type="PROSITE" id="PS00027">
    <property type="entry name" value="HOMEOBOX_1"/>
    <property type="match status" value="1"/>
</dbReference>
<evidence type="ECO:0000256" key="13">
    <source>
        <dbReference type="SAM" id="MobiDB-lite"/>
    </source>
</evidence>
<dbReference type="AlphaFoldDB" id="A0A8C6NZJ1"/>
<evidence type="ECO:0000256" key="10">
    <source>
        <dbReference type="PROSITE-ProRule" id="PRU00108"/>
    </source>
</evidence>
<evidence type="ECO:0000256" key="11">
    <source>
        <dbReference type="RuleBase" id="RU000682"/>
    </source>
</evidence>
<keyword evidence="17" id="KW-1185">Reference proteome</keyword>
<dbReference type="GO" id="GO:0000978">
    <property type="term" value="F:RNA polymerase II cis-regulatory region sequence-specific DNA binding"/>
    <property type="evidence" value="ECO:0007669"/>
    <property type="project" value="TreeGrafter"/>
</dbReference>
<keyword evidence="9 10" id="KW-0539">Nucleus</keyword>
<organism evidence="16 17">
    <name type="scientific">Nothobranchius furzeri</name>
    <name type="common">Turquoise killifish</name>
    <dbReference type="NCBI Taxonomy" id="105023"/>
    <lineage>
        <taxon>Eukaryota</taxon>
        <taxon>Metazoa</taxon>
        <taxon>Chordata</taxon>
        <taxon>Craniata</taxon>
        <taxon>Vertebrata</taxon>
        <taxon>Euteleostomi</taxon>
        <taxon>Actinopterygii</taxon>
        <taxon>Neopterygii</taxon>
        <taxon>Teleostei</taxon>
        <taxon>Neoteleostei</taxon>
        <taxon>Acanthomorphata</taxon>
        <taxon>Ovalentaria</taxon>
        <taxon>Atherinomorphae</taxon>
        <taxon>Cyprinodontiformes</taxon>
        <taxon>Nothobranchiidae</taxon>
        <taxon>Nothobranchius</taxon>
    </lineage>
</organism>
<comment type="similarity">
    <text evidence="3 12">Belongs to the Antp homeobox family.</text>
</comment>
<dbReference type="PROSITE" id="PS00032">
    <property type="entry name" value="ANTENNAPEDIA"/>
    <property type="match status" value="1"/>
</dbReference>
<dbReference type="GO" id="GO:0009952">
    <property type="term" value="P:anterior/posterior pattern specification"/>
    <property type="evidence" value="ECO:0007669"/>
    <property type="project" value="TreeGrafter"/>
</dbReference>
<feature type="DNA-binding region" description="Homeobox" evidence="10">
    <location>
        <begin position="292"/>
        <end position="351"/>
    </location>
</feature>
<evidence type="ECO:0000256" key="3">
    <source>
        <dbReference type="ARBA" id="ARBA00009107"/>
    </source>
</evidence>
<dbReference type="Pfam" id="PF00046">
    <property type="entry name" value="Homeodomain"/>
    <property type="match status" value="1"/>
</dbReference>
<dbReference type="SUPFAM" id="SSF46689">
    <property type="entry name" value="Homeodomain-like"/>
    <property type="match status" value="1"/>
</dbReference>
<dbReference type="CDD" id="cd00086">
    <property type="entry name" value="homeodomain"/>
    <property type="match status" value="1"/>
</dbReference>
<evidence type="ECO:0000256" key="9">
    <source>
        <dbReference type="ARBA" id="ARBA00023242"/>
    </source>
</evidence>
<evidence type="ECO:0000256" key="4">
    <source>
        <dbReference type="ARBA" id="ARBA00022473"/>
    </source>
</evidence>
<keyword evidence="5" id="KW-0805">Transcription regulation</keyword>
<protein>
    <submittedName>
        <fullName evidence="16">Homeobox C5a</fullName>
    </submittedName>
    <submittedName>
        <fullName evidence="15">Homeobox protein Hox-C5a-like</fullName>
    </submittedName>
</protein>
<evidence type="ECO:0000256" key="2">
    <source>
        <dbReference type="ARBA" id="ARBA00004123"/>
    </source>
</evidence>
<dbReference type="GeneTree" id="ENSGT00940000161023"/>
<reference evidence="15" key="2">
    <citation type="submission" date="2020-03" db="EMBL/GenBank/DDBJ databases">
        <title>Intra-Species Differences in Population Size shape Life History and Genome Evolution.</title>
        <authorList>
            <person name="Willemsen D."/>
            <person name="Cui R."/>
            <person name="Valenzano D.R."/>
        </authorList>
    </citation>
    <scope>NUCLEOTIDE SEQUENCE</scope>
    <source>
        <strain evidence="15">GRZ</strain>
        <tissue evidence="15">Whole</tissue>
    </source>
</reference>
<reference evidence="16" key="1">
    <citation type="submission" date="2014-08" db="EMBL/GenBank/DDBJ databases">
        <authorList>
            <person name="Senf B."/>
            <person name="Petzold A."/>
            <person name="Downie B.R."/>
            <person name="Koch P."/>
            <person name="Platzer M."/>
        </authorList>
    </citation>
    <scope>NUCLEOTIDE SEQUENCE [LARGE SCALE GENOMIC DNA]</scope>
    <source>
        <strain evidence="16">GRZ</strain>
    </source>
</reference>
<keyword evidence="4" id="KW-0217">Developmental protein</keyword>
<dbReference type="FunFam" id="1.10.10.60:FF:000055">
    <property type="entry name" value="Homeobox protein Hox-A5"/>
    <property type="match status" value="1"/>
</dbReference>
<dbReference type="PROSITE" id="PS50071">
    <property type="entry name" value="HOMEOBOX_2"/>
    <property type="match status" value="1"/>
</dbReference>
<keyword evidence="6 10" id="KW-0238">DNA-binding</keyword>
<dbReference type="InterPro" id="IPR020479">
    <property type="entry name" value="HD_metazoa"/>
</dbReference>
<evidence type="ECO:0000313" key="16">
    <source>
        <dbReference type="Ensembl" id="ENSNFUP00015036094.1"/>
    </source>
</evidence>
<evidence type="ECO:0000256" key="5">
    <source>
        <dbReference type="ARBA" id="ARBA00023015"/>
    </source>
</evidence>
<dbReference type="PANTHER" id="PTHR45659">
    <property type="entry name" value="HOMEOBOX PROTEIN HOX"/>
    <property type="match status" value="1"/>
</dbReference>
<dbReference type="GO" id="GO:0001708">
    <property type="term" value="P:cell fate specification"/>
    <property type="evidence" value="ECO:0007669"/>
    <property type="project" value="UniProtKB-ARBA"/>
</dbReference>
<evidence type="ECO:0000256" key="6">
    <source>
        <dbReference type="ARBA" id="ARBA00023125"/>
    </source>
</evidence>
<dbReference type="SMART" id="SM00389">
    <property type="entry name" value="HOX"/>
    <property type="match status" value="1"/>
</dbReference>
<dbReference type="PRINTS" id="PR00025">
    <property type="entry name" value="ANTENNAPEDIA"/>
</dbReference>
<dbReference type="EMBL" id="JAAVVJ010000013">
    <property type="protein sequence ID" value="KAF7209872.1"/>
    <property type="molecule type" value="Genomic_DNA"/>
</dbReference>
<reference evidence="16" key="3">
    <citation type="submission" date="2025-05" db="UniProtKB">
        <authorList>
            <consortium name="Ensembl"/>
        </authorList>
    </citation>
    <scope>IDENTIFICATION</scope>
</reference>